<keyword evidence="2" id="KW-0560">Oxidoreductase</keyword>
<keyword evidence="5" id="KW-0732">Signal</keyword>
<dbReference type="Pfam" id="PF00264">
    <property type="entry name" value="Tyrosinase"/>
    <property type="match status" value="1"/>
</dbReference>
<evidence type="ECO:0000313" key="8">
    <source>
        <dbReference type="Proteomes" id="UP000053573"/>
    </source>
</evidence>
<dbReference type="AlphaFoldDB" id="A0A0H1BKK9"/>
<dbReference type="PRINTS" id="PR00092">
    <property type="entry name" value="TYROSINASE"/>
</dbReference>
<keyword evidence="1" id="KW-0479">Metal-binding</keyword>
<feature type="chain" id="PRO_5005199606" description="Tyrosinase copper-binding domain-containing protein" evidence="5">
    <location>
        <begin position="23"/>
        <end position="439"/>
    </location>
</feature>
<evidence type="ECO:0000256" key="3">
    <source>
        <dbReference type="ARBA" id="ARBA00023008"/>
    </source>
</evidence>
<feature type="region of interest" description="Disordered" evidence="4">
    <location>
        <begin position="214"/>
        <end position="240"/>
    </location>
</feature>
<keyword evidence="3" id="KW-0186">Copper</keyword>
<dbReference type="OrthoDB" id="6132182at2759"/>
<protein>
    <recommendedName>
        <fullName evidence="6">Tyrosinase copper-binding domain-containing protein</fullName>
    </recommendedName>
</protein>
<dbReference type="Gene3D" id="1.10.1280.10">
    <property type="entry name" value="Di-copper center containing domain from catechol oxidase"/>
    <property type="match status" value="1"/>
</dbReference>
<dbReference type="InterPro" id="IPR050316">
    <property type="entry name" value="Tyrosinase/Hemocyanin"/>
</dbReference>
<evidence type="ECO:0000256" key="1">
    <source>
        <dbReference type="ARBA" id="ARBA00022723"/>
    </source>
</evidence>
<dbReference type="PANTHER" id="PTHR11474">
    <property type="entry name" value="TYROSINASE FAMILY MEMBER"/>
    <property type="match status" value="1"/>
</dbReference>
<evidence type="ECO:0000256" key="2">
    <source>
        <dbReference type="ARBA" id="ARBA00023002"/>
    </source>
</evidence>
<dbReference type="GO" id="GO:0016491">
    <property type="term" value="F:oxidoreductase activity"/>
    <property type="evidence" value="ECO:0007669"/>
    <property type="project" value="UniProtKB-KW"/>
</dbReference>
<proteinExistence type="predicted"/>
<name>A0A0H1BKK9_9EURO</name>
<keyword evidence="8" id="KW-1185">Reference proteome</keyword>
<sequence>MKQHVLASLISFCSILIIGALGESDAASRNKRDFIDSGACLLQLQSKANHHLYEALRGRQDTRHDEKAGPCNNGYGDCSGNRDNDYGEIYRHQCTPGKLTIRKEWRFLSKAERRKYIEAVYCLQSKPSLFTQEEAPGSKNLFDSFAVVHINKTPFIHGNFNFLAWHRYFFWAYEKALREECGYHGASPYWEWGYDVHDPEKSAVFDGSPHSLGSNGAPLADREPTYRLTPPPPLPQTGGLDFPAGTGGGCVMFGPFSDLTTNLGPVSMPGGDLKNPLRYNPRCLMRDMNAFIGQHYTAFNWSTWTIEESKDIDGFQARLSGLLGNQGSKYGPLNSFGVHGGGHIFLGGMTGQLSDFYSSPQEPAFFLHHGQIDRLWTIWQWLDIKERRDAIYGTLTLANIPPTRNGTLDDIIDVGPLAPPVPVREVMSTIDGPFCYLYE</sequence>
<dbReference type="PANTHER" id="PTHR11474:SF125">
    <property type="entry name" value="N-ACETYL-6-HYDROXYTRYPTOPHAN OXIDASE IVOB-RELATED"/>
    <property type="match status" value="1"/>
</dbReference>
<evidence type="ECO:0000259" key="6">
    <source>
        <dbReference type="Pfam" id="PF00264"/>
    </source>
</evidence>
<dbReference type="GO" id="GO:0046872">
    <property type="term" value="F:metal ion binding"/>
    <property type="evidence" value="ECO:0007669"/>
    <property type="project" value="UniProtKB-KW"/>
</dbReference>
<reference evidence="8" key="1">
    <citation type="journal article" date="2015" name="PLoS Genet.">
        <title>The dynamic genome and transcriptome of the human fungal pathogen Blastomyces and close relative Emmonsia.</title>
        <authorList>
            <person name="Munoz J.F."/>
            <person name="Gauthier G.M."/>
            <person name="Desjardins C.A."/>
            <person name="Gallo J.E."/>
            <person name="Holder J."/>
            <person name="Sullivan T.D."/>
            <person name="Marty A.J."/>
            <person name="Carmen J.C."/>
            <person name="Chen Z."/>
            <person name="Ding L."/>
            <person name="Gujja S."/>
            <person name="Magrini V."/>
            <person name="Misas E."/>
            <person name="Mitreva M."/>
            <person name="Priest M."/>
            <person name="Saif S."/>
            <person name="Whiston E.A."/>
            <person name="Young S."/>
            <person name="Zeng Q."/>
            <person name="Goldman W.E."/>
            <person name="Mardis E.R."/>
            <person name="Taylor J.W."/>
            <person name="McEwen J.G."/>
            <person name="Clay O.K."/>
            <person name="Klein B.S."/>
            <person name="Cuomo C.A."/>
        </authorList>
    </citation>
    <scope>NUCLEOTIDE SEQUENCE [LARGE SCALE GENOMIC DNA]</scope>
    <source>
        <strain evidence="8">UAMH 139</strain>
    </source>
</reference>
<evidence type="ECO:0000313" key="7">
    <source>
        <dbReference type="EMBL" id="KLJ11845.1"/>
    </source>
</evidence>
<feature type="signal peptide" evidence="5">
    <location>
        <begin position="1"/>
        <end position="22"/>
    </location>
</feature>
<dbReference type="STRING" id="2060906.A0A0H1BKK9"/>
<feature type="domain" description="Tyrosinase copper-binding" evidence="6">
    <location>
        <begin position="140"/>
        <end position="381"/>
    </location>
</feature>
<dbReference type="InterPro" id="IPR002227">
    <property type="entry name" value="Tyrosinase_Cu-bd"/>
</dbReference>
<evidence type="ECO:0000256" key="5">
    <source>
        <dbReference type="SAM" id="SignalP"/>
    </source>
</evidence>
<evidence type="ECO:0000256" key="4">
    <source>
        <dbReference type="SAM" id="MobiDB-lite"/>
    </source>
</evidence>
<dbReference type="EMBL" id="LDEV01001312">
    <property type="protein sequence ID" value="KLJ11845.1"/>
    <property type="molecule type" value="Genomic_DNA"/>
</dbReference>
<organism evidence="7 8">
    <name type="scientific">Blastomyces silverae</name>
    <dbReference type="NCBI Taxonomy" id="2060906"/>
    <lineage>
        <taxon>Eukaryota</taxon>
        <taxon>Fungi</taxon>
        <taxon>Dikarya</taxon>
        <taxon>Ascomycota</taxon>
        <taxon>Pezizomycotina</taxon>
        <taxon>Eurotiomycetes</taxon>
        <taxon>Eurotiomycetidae</taxon>
        <taxon>Onygenales</taxon>
        <taxon>Ajellomycetaceae</taxon>
        <taxon>Blastomyces</taxon>
    </lineage>
</organism>
<dbReference type="Proteomes" id="UP000053573">
    <property type="component" value="Unassembled WGS sequence"/>
</dbReference>
<dbReference type="SUPFAM" id="SSF48056">
    <property type="entry name" value="Di-copper centre-containing domain"/>
    <property type="match status" value="1"/>
</dbReference>
<comment type="caution">
    <text evidence="7">The sequence shown here is derived from an EMBL/GenBank/DDBJ whole genome shotgun (WGS) entry which is preliminary data.</text>
</comment>
<dbReference type="InterPro" id="IPR008922">
    <property type="entry name" value="Di-copper_centre_dom_sf"/>
</dbReference>
<gene>
    <name evidence="7" type="ORF">EMPG_12992</name>
</gene>
<accession>A0A0H1BKK9</accession>